<sequence length="100" mass="11352">MIPMDEEIVLHALNSGFKDFEDALQNYAAVNTNEIDVILTRNVRDFRKSTIAVMTPESFLDQINKVRFPEIFSYVPSHIPHSFCSQAMLQVPGTLQVRPG</sequence>
<evidence type="ECO:0000313" key="1">
    <source>
        <dbReference type="EMBL" id="KKK81964.1"/>
    </source>
</evidence>
<gene>
    <name evidence="1" type="ORF">LCGC14_2808120</name>
</gene>
<accession>A0A0F9AU72</accession>
<name>A0A0F9AU72_9ZZZZ</name>
<comment type="caution">
    <text evidence="1">The sequence shown here is derived from an EMBL/GenBank/DDBJ whole genome shotgun (WGS) entry which is preliminary data.</text>
</comment>
<evidence type="ECO:0008006" key="2">
    <source>
        <dbReference type="Google" id="ProtNLM"/>
    </source>
</evidence>
<reference evidence="1" key="1">
    <citation type="journal article" date="2015" name="Nature">
        <title>Complex archaea that bridge the gap between prokaryotes and eukaryotes.</title>
        <authorList>
            <person name="Spang A."/>
            <person name="Saw J.H."/>
            <person name="Jorgensen S.L."/>
            <person name="Zaremba-Niedzwiedzka K."/>
            <person name="Martijn J."/>
            <person name="Lind A.E."/>
            <person name="van Eijk R."/>
            <person name="Schleper C."/>
            <person name="Guy L."/>
            <person name="Ettema T.J."/>
        </authorList>
    </citation>
    <scope>NUCLEOTIDE SEQUENCE</scope>
</reference>
<dbReference type="EMBL" id="LAZR01052885">
    <property type="protein sequence ID" value="KKK81964.1"/>
    <property type="molecule type" value="Genomic_DNA"/>
</dbReference>
<organism evidence="1">
    <name type="scientific">marine sediment metagenome</name>
    <dbReference type="NCBI Taxonomy" id="412755"/>
    <lineage>
        <taxon>unclassified sequences</taxon>
        <taxon>metagenomes</taxon>
        <taxon>ecological metagenomes</taxon>
    </lineage>
</organism>
<protein>
    <recommendedName>
        <fullName evidence="2">PIN domain-containing protein</fullName>
    </recommendedName>
</protein>
<proteinExistence type="predicted"/>
<dbReference type="AlphaFoldDB" id="A0A0F9AU72"/>